<feature type="binding site" evidence="6">
    <location>
        <position position="189"/>
    </location>
    <ligand>
        <name>NAD(+)</name>
        <dbReference type="ChEBI" id="CHEBI:57540"/>
    </ligand>
</feature>
<dbReference type="InterPro" id="IPR042172">
    <property type="entry name" value="Adenosylhomocyst_ase-like_sf"/>
</dbReference>
<dbReference type="GO" id="GO:0071269">
    <property type="term" value="P:L-homocysteine biosynthetic process"/>
    <property type="evidence" value="ECO:0007669"/>
    <property type="project" value="UniProtKB-UniRule"/>
</dbReference>
<sequence length="428" mass="46976">MDDFKVKDISLAGFGRKEISIAESEMPGLMALREEYSGKAPLKGARILGCLHMTIQTAVLIETLVELGAEVRWSSCNIFSTQDHAAAAIAKAGIPVFAWKGETEEEAIWCIRQTIEGKKDWKANMLLDDGGDLTAMMHSDYKDLLKEVKGVSEETTTGIKALNKMEKDGTLMIPAINVNDSVTKSKFDNLYGCRESLVDGIRRATDVMMSGKVAIVAGFGDVGKGSAASLRQSGARVMVTEADPICALQAAMEGYEVVLMDEAISKADIVVTATGNIDIVTADHMRNMKDRAILCNIGHFDNEIQVEALKNYKWTEVKPEVDEIELVGGKRIILLAKGRLVNLGCATGHPSFVMSASFTNQVMAQIELWDNHKNYKNKVYVLPKSLDEKVAMLHLKKVGAKLTKLSKDQADYISVETEGPFKPDAYRY</sequence>
<dbReference type="InterPro" id="IPR000043">
    <property type="entry name" value="Adenosylhomocysteinase-like"/>
</dbReference>
<keyword evidence="13" id="KW-1185">Reference proteome</keyword>
<keyword evidence="2 6" id="KW-0963">Cytoplasm</keyword>
<feature type="binding site" evidence="8">
    <location>
        <begin position="220"/>
        <end position="225"/>
    </location>
    <ligand>
        <name>NAD(+)</name>
        <dbReference type="ChEBI" id="CHEBI:57540"/>
    </ligand>
</feature>
<keyword evidence="4 6" id="KW-0378">Hydrolase</keyword>
<dbReference type="Proteomes" id="UP000501094">
    <property type="component" value="Chromosome"/>
</dbReference>
<dbReference type="HAMAP" id="MF_00563">
    <property type="entry name" value="AdoHcyase"/>
    <property type="match status" value="1"/>
</dbReference>
<feature type="binding site" evidence="6">
    <location>
        <position position="276"/>
    </location>
    <ligand>
        <name>NAD(+)</name>
        <dbReference type="ChEBI" id="CHEBI:57540"/>
    </ligand>
</feature>
<dbReference type="GO" id="GO:0004013">
    <property type="term" value="F:adenosylhomocysteinase activity"/>
    <property type="evidence" value="ECO:0007669"/>
    <property type="project" value="UniProtKB-UniRule"/>
</dbReference>
<dbReference type="NCBIfam" id="TIGR00936">
    <property type="entry name" value="ahcY"/>
    <property type="match status" value="1"/>
</dbReference>
<evidence type="ECO:0000256" key="4">
    <source>
        <dbReference type="ARBA" id="ARBA00022801"/>
    </source>
</evidence>
<accession>A0A6H1Q4B9</accession>
<dbReference type="SUPFAM" id="SSF52283">
    <property type="entry name" value="Formate/glycerate dehydrogenase catalytic domain-like"/>
    <property type="match status" value="1"/>
</dbReference>
<evidence type="ECO:0000256" key="5">
    <source>
        <dbReference type="ARBA" id="ARBA00023027"/>
    </source>
</evidence>
<dbReference type="Pfam" id="PF05221">
    <property type="entry name" value="AdoHcyase"/>
    <property type="match status" value="1"/>
</dbReference>
<keyword evidence="5 6" id="KW-0520">NAD</keyword>
<evidence type="ECO:0000256" key="7">
    <source>
        <dbReference type="PIRSR" id="PIRSR001109-1"/>
    </source>
</evidence>
<evidence type="ECO:0000256" key="8">
    <source>
        <dbReference type="PIRSR" id="PIRSR001109-2"/>
    </source>
</evidence>
<evidence type="ECO:0000256" key="10">
    <source>
        <dbReference type="RuleBase" id="RU004166"/>
    </source>
</evidence>
<dbReference type="PIRSF" id="PIRSF001109">
    <property type="entry name" value="Ad_hcy_hydrolase"/>
    <property type="match status" value="1"/>
</dbReference>
<evidence type="ECO:0000313" key="12">
    <source>
        <dbReference type="EMBL" id="QIZ21203.1"/>
    </source>
</evidence>
<evidence type="ECO:0000259" key="11">
    <source>
        <dbReference type="SMART" id="SM00997"/>
    </source>
</evidence>
<dbReference type="UniPathway" id="UPA00314">
    <property type="reaction ID" value="UER00076"/>
</dbReference>
<dbReference type="InterPro" id="IPR015878">
    <property type="entry name" value="Ado_hCys_hydrolase_NAD-bd"/>
</dbReference>
<feature type="binding site" evidence="6">
    <location>
        <begin position="218"/>
        <end position="223"/>
    </location>
    <ligand>
        <name>NAD(+)</name>
        <dbReference type="ChEBI" id="CHEBI:57540"/>
    </ligand>
</feature>
<keyword evidence="3 6" id="KW-0554">One-carbon metabolism</keyword>
<dbReference type="FunFam" id="3.40.50.1480:FF:000006">
    <property type="entry name" value="Adenosylhomocysteinase"/>
    <property type="match status" value="1"/>
</dbReference>
<dbReference type="EMBL" id="CP038852">
    <property type="protein sequence ID" value="QIZ21203.1"/>
    <property type="molecule type" value="Genomic_DNA"/>
</dbReference>
<dbReference type="RefSeq" id="WP_168607062.1">
    <property type="nucleotide sequence ID" value="NZ_CP038852.1"/>
</dbReference>
<dbReference type="FunFam" id="3.40.50.720:FF:000004">
    <property type="entry name" value="Adenosylhomocysteinase"/>
    <property type="match status" value="1"/>
</dbReference>
<evidence type="ECO:0000256" key="2">
    <source>
        <dbReference type="ARBA" id="ARBA00022490"/>
    </source>
</evidence>
<comment type="pathway">
    <text evidence="6 9">Amino-acid biosynthesis; L-homocysteine biosynthesis; L-homocysteine from S-adenosyl-L-homocysteine: step 1/1.</text>
</comment>
<feature type="binding site" evidence="6 8">
    <location>
        <position position="241"/>
    </location>
    <ligand>
        <name>NAD(+)</name>
        <dbReference type="ChEBI" id="CHEBI:57540"/>
    </ligand>
</feature>
<dbReference type="CDD" id="cd00401">
    <property type="entry name" value="SAHH"/>
    <property type="match status" value="1"/>
</dbReference>
<feature type="binding site" evidence="6 7">
    <location>
        <position position="129"/>
    </location>
    <ligand>
        <name>substrate</name>
    </ligand>
</feature>
<dbReference type="EC" id="3.13.2.1" evidence="6"/>
<dbReference type="NCBIfam" id="NF004005">
    <property type="entry name" value="PRK05476.2-3"/>
    <property type="match status" value="1"/>
</dbReference>
<dbReference type="PANTHER" id="PTHR23420">
    <property type="entry name" value="ADENOSYLHOMOCYSTEINASE"/>
    <property type="match status" value="1"/>
</dbReference>
<evidence type="ECO:0000256" key="9">
    <source>
        <dbReference type="RuleBase" id="RU000548"/>
    </source>
</evidence>
<dbReference type="Pfam" id="PF00670">
    <property type="entry name" value="AdoHcyase_NAD"/>
    <property type="match status" value="1"/>
</dbReference>
<dbReference type="Gene3D" id="3.40.50.720">
    <property type="entry name" value="NAD(P)-binding Rossmann-like Domain"/>
    <property type="match status" value="1"/>
</dbReference>
<dbReference type="AlphaFoldDB" id="A0A6H1Q4B9"/>
<dbReference type="PROSITE" id="PS00738">
    <property type="entry name" value="ADOHCYASE_1"/>
    <property type="match status" value="1"/>
</dbReference>
<dbReference type="SMART" id="SM00996">
    <property type="entry name" value="AdoHcyase"/>
    <property type="match status" value="1"/>
</dbReference>
<feature type="binding site" evidence="6 8">
    <location>
        <begin position="155"/>
        <end position="157"/>
    </location>
    <ligand>
        <name>NAD(+)</name>
        <dbReference type="ChEBI" id="CHEBI:57540"/>
    </ligand>
</feature>
<dbReference type="SMART" id="SM00997">
    <property type="entry name" value="AdoHcyase_NAD"/>
    <property type="match status" value="1"/>
</dbReference>
<dbReference type="PANTHER" id="PTHR23420:SF0">
    <property type="entry name" value="ADENOSYLHOMOCYSTEINASE"/>
    <property type="match status" value="1"/>
</dbReference>
<dbReference type="SUPFAM" id="SSF51735">
    <property type="entry name" value="NAD(P)-binding Rossmann-fold domains"/>
    <property type="match status" value="1"/>
</dbReference>
<evidence type="ECO:0000256" key="3">
    <source>
        <dbReference type="ARBA" id="ARBA00022563"/>
    </source>
</evidence>
<feature type="binding site" evidence="8">
    <location>
        <position position="349"/>
    </location>
    <ligand>
        <name>NAD(+)</name>
        <dbReference type="ChEBI" id="CHEBI:57540"/>
    </ligand>
</feature>
<gene>
    <name evidence="6" type="primary">ahcY</name>
    <name evidence="12" type="ORF">E5R92_05335</name>
</gene>
<dbReference type="GO" id="GO:0033353">
    <property type="term" value="P:S-adenosylmethionine cycle"/>
    <property type="evidence" value="ECO:0007669"/>
    <property type="project" value="TreeGrafter"/>
</dbReference>
<comment type="function">
    <text evidence="6">May play a key role in the regulation of the intracellular concentration of adenosylhomocysteine.</text>
</comment>
<organism evidence="12 13">
    <name type="scientific">Candidatus Pelagibacter giovannonii</name>
    <dbReference type="NCBI Taxonomy" id="2563896"/>
    <lineage>
        <taxon>Bacteria</taxon>
        <taxon>Pseudomonadati</taxon>
        <taxon>Pseudomonadota</taxon>
        <taxon>Alphaproteobacteria</taxon>
        <taxon>Candidatus Pelagibacterales</taxon>
        <taxon>Candidatus Pelagibacteraceae</taxon>
        <taxon>Candidatus Pelagibacter</taxon>
    </lineage>
</organism>
<dbReference type="InterPro" id="IPR036291">
    <property type="entry name" value="NAD(P)-bd_dom_sf"/>
</dbReference>
<dbReference type="PROSITE" id="PS00739">
    <property type="entry name" value="ADOHCYASE_2"/>
    <property type="match status" value="1"/>
</dbReference>
<comment type="subcellular location">
    <subcellularLocation>
        <location evidence="6">Cytoplasm</location>
    </subcellularLocation>
</comment>
<protein>
    <recommendedName>
        <fullName evidence="6">Adenosylhomocysteinase</fullName>
        <ecNumber evidence="6">3.13.2.1</ecNumber>
    </recommendedName>
    <alternativeName>
        <fullName evidence="6">S-adenosyl-L-homocysteine hydrolase</fullName>
        <shortName evidence="6">AdoHcyase</shortName>
    </alternativeName>
</protein>
<feature type="binding site" evidence="6 7">
    <location>
        <position position="188"/>
    </location>
    <ligand>
        <name>substrate</name>
    </ligand>
</feature>
<dbReference type="InterPro" id="IPR020082">
    <property type="entry name" value="S-Ado-L-homoCys_hydrolase_CS"/>
</dbReference>
<comment type="similarity">
    <text evidence="1 6 10">Belongs to the adenosylhomocysteinase family.</text>
</comment>
<comment type="catalytic activity">
    <reaction evidence="6 9">
        <text>S-adenosyl-L-homocysteine + H2O = L-homocysteine + adenosine</text>
        <dbReference type="Rhea" id="RHEA:21708"/>
        <dbReference type="ChEBI" id="CHEBI:15377"/>
        <dbReference type="ChEBI" id="CHEBI:16335"/>
        <dbReference type="ChEBI" id="CHEBI:57856"/>
        <dbReference type="ChEBI" id="CHEBI:58199"/>
        <dbReference type="EC" id="3.13.2.1"/>
    </reaction>
</comment>
<feature type="binding site" evidence="6 7">
    <location>
        <position position="154"/>
    </location>
    <ligand>
        <name>substrate</name>
    </ligand>
</feature>
<evidence type="ECO:0000256" key="6">
    <source>
        <dbReference type="HAMAP-Rule" id="MF_00563"/>
    </source>
</evidence>
<name>A0A6H1Q4B9_9PROT</name>
<dbReference type="GO" id="GO:0006730">
    <property type="term" value="P:one-carbon metabolic process"/>
    <property type="evidence" value="ECO:0007669"/>
    <property type="project" value="UniProtKB-UniRule"/>
</dbReference>
<dbReference type="KEGG" id="peg:E5R92_05335"/>
<reference evidence="12 13" key="1">
    <citation type="journal article" date="2020" name="Nat. Microbiol.">
        <title>Lysogenic host-virus interactions in SAR11 marine bacteria.</title>
        <authorList>
            <person name="Morris R.M."/>
            <person name="Cain K.R."/>
            <person name="Hvorecny K.L."/>
            <person name="Kollman J.M."/>
        </authorList>
    </citation>
    <scope>NUCLEOTIDE SEQUENCE [LARGE SCALE GENOMIC DNA]</scope>
    <source>
        <strain evidence="12 13">NP1</strain>
    </source>
</reference>
<feature type="binding site" evidence="6 8">
    <location>
        <begin position="297"/>
        <end position="299"/>
    </location>
    <ligand>
        <name>NAD(+)</name>
        <dbReference type="ChEBI" id="CHEBI:57540"/>
    </ligand>
</feature>
<dbReference type="GO" id="GO:0005829">
    <property type="term" value="C:cytosol"/>
    <property type="evidence" value="ECO:0007669"/>
    <property type="project" value="TreeGrafter"/>
</dbReference>
<evidence type="ECO:0000313" key="13">
    <source>
        <dbReference type="Proteomes" id="UP000501094"/>
    </source>
</evidence>
<evidence type="ECO:0000256" key="1">
    <source>
        <dbReference type="ARBA" id="ARBA00007122"/>
    </source>
</evidence>
<feature type="binding site" evidence="6 8">
    <location>
        <position position="342"/>
    </location>
    <ligand>
        <name>NAD(+)</name>
        <dbReference type="ChEBI" id="CHEBI:57540"/>
    </ligand>
</feature>
<feature type="binding site" evidence="6 7">
    <location>
        <position position="184"/>
    </location>
    <ligand>
        <name>substrate</name>
    </ligand>
</feature>
<feature type="domain" description="S-adenosyl-L-homocysteine hydrolase NAD binding" evidence="11">
    <location>
        <begin position="189"/>
        <end position="348"/>
    </location>
</feature>
<proteinExistence type="inferred from homology"/>
<dbReference type="Gene3D" id="3.40.50.1480">
    <property type="entry name" value="Adenosylhomocysteinase-like"/>
    <property type="match status" value="2"/>
</dbReference>
<comment type="cofactor">
    <cofactor evidence="6 8 9">
        <name>NAD(+)</name>
        <dbReference type="ChEBI" id="CHEBI:57540"/>
    </cofactor>
    <text evidence="6 8 9">Binds 1 NAD(+) per subunit.</text>
</comment>
<feature type="binding site" evidence="6 7">
    <location>
        <position position="54"/>
    </location>
    <ligand>
        <name>substrate</name>
    </ligand>
</feature>